<feature type="domain" description="U-box" evidence="2">
    <location>
        <begin position="186"/>
        <end position="266"/>
    </location>
</feature>
<dbReference type="GO" id="GO:0000209">
    <property type="term" value="P:protein polyubiquitination"/>
    <property type="evidence" value="ECO:0007669"/>
    <property type="project" value="TreeGrafter"/>
</dbReference>
<dbReference type="InterPro" id="IPR013083">
    <property type="entry name" value="Znf_RING/FYVE/PHD"/>
</dbReference>
<dbReference type="CDD" id="cd16660">
    <property type="entry name" value="RING-Ubox_RNF37"/>
    <property type="match status" value="1"/>
</dbReference>
<dbReference type="OrthoDB" id="20295at2759"/>
<protein>
    <recommendedName>
        <fullName evidence="2">U-box domain-containing protein</fullName>
    </recommendedName>
</protein>
<evidence type="ECO:0000256" key="1">
    <source>
        <dbReference type="SAM" id="MobiDB-lite"/>
    </source>
</evidence>
<dbReference type="InterPro" id="IPR045696">
    <property type="entry name" value="Ubox5_N"/>
</dbReference>
<dbReference type="InterPro" id="IPR039925">
    <property type="entry name" value="RNF37_RING-Ubox"/>
</dbReference>
<dbReference type="InterPro" id="IPR039847">
    <property type="entry name" value="Ubox5"/>
</dbReference>
<dbReference type="EMBL" id="CAJPIZ010014721">
    <property type="protein sequence ID" value="CAG2114904.1"/>
    <property type="molecule type" value="Genomic_DNA"/>
</dbReference>
<dbReference type="Pfam" id="PF04564">
    <property type="entry name" value="U-box"/>
    <property type="match status" value="1"/>
</dbReference>
<feature type="compositionally biased region" description="Basic and acidic residues" evidence="1">
    <location>
        <begin position="171"/>
        <end position="180"/>
    </location>
</feature>
<proteinExistence type="predicted"/>
<dbReference type="GO" id="GO:0005634">
    <property type="term" value="C:nucleus"/>
    <property type="evidence" value="ECO:0007669"/>
    <property type="project" value="TreeGrafter"/>
</dbReference>
<organism evidence="3">
    <name type="scientific">Medioppia subpectinata</name>
    <dbReference type="NCBI Taxonomy" id="1979941"/>
    <lineage>
        <taxon>Eukaryota</taxon>
        <taxon>Metazoa</taxon>
        <taxon>Ecdysozoa</taxon>
        <taxon>Arthropoda</taxon>
        <taxon>Chelicerata</taxon>
        <taxon>Arachnida</taxon>
        <taxon>Acari</taxon>
        <taxon>Acariformes</taxon>
        <taxon>Sarcoptiformes</taxon>
        <taxon>Oribatida</taxon>
        <taxon>Brachypylina</taxon>
        <taxon>Oppioidea</taxon>
        <taxon>Oppiidae</taxon>
        <taxon>Medioppia</taxon>
    </lineage>
</organism>
<dbReference type="SUPFAM" id="SSF57850">
    <property type="entry name" value="RING/U-box"/>
    <property type="match status" value="1"/>
</dbReference>
<dbReference type="PROSITE" id="PS51698">
    <property type="entry name" value="U_BOX"/>
    <property type="match status" value="1"/>
</dbReference>
<dbReference type="AlphaFoldDB" id="A0A7R9L5K0"/>
<dbReference type="Pfam" id="PF19318">
    <property type="entry name" value="DUF5918"/>
    <property type="match status" value="1"/>
</dbReference>
<dbReference type="EMBL" id="OC869296">
    <property type="protein sequence ID" value="CAD7634474.1"/>
    <property type="molecule type" value="Genomic_DNA"/>
</dbReference>
<dbReference type="Gene3D" id="3.30.40.10">
    <property type="entry name" value="Zinc/RING finger domain, C3HC4 (zinc finger)"/>
    <property type="match status" value="1"/>
</dbReference>
<reference evidence="3" key="1">
    <citation type="submission" date="2020-11" db="EMBL/GenBank/DDBJ databases">
        <authorList>
            <person name="Tran Van P."/>
        </authorList>
    </citation>
    <scope>NUCLEOTIDE SEQUENCE</scope>
</reference>
<keyword evidence="4" id="KW-1185">Reference proteome</keyword>
<sequence length="339" mass="38436">MFRNLCVVYKTISLEIYSATDSQDYRLIARQYDCRPFDALSLKNVCFRLNSTLSALKSTSSSSTIQRRDNCPPEKRDTTRLQTVKCFKNCFQLNAIKIKILRTANSSVPCISYLNIWCQPIGQTDPQILRQIVDIISKQNAKNSSKRFNFYNSGEESNDETINESHLNSKRKFDSIDSQKPEDEFPIPDEFIDSITNEVMIDPILLPSGHCVDKTTLDRYLSEESKWCRRPSDPFTQMHFTAERQPKPNVILKQRIDEFLSQLSGQSTADERLEPSNKRRIVGYNCVSNGNKLISSKLLTNGVSTAGGSGSRADQLVNKQEKCVECGFSHSGDESQANL</sequence>
<name>A0A7R9L5K0_9ACAR</name>
<gene>
    <name evidence="3" type="ORF">OSB1V03_LOCUS14870</name>
</gene>
<dbReference type="GO" id="GO:0034450">
    <property type="term" value="F:ubiquitin-ubiquitin ligase activity"/>
    <property type="evidence" value="ECO:0007669"/>
    <property type="project" value="TreeGrafter"/>
</dbReference>
<dbReference type="GO" id="GO:0031625">
    <property type="term" value="F:ubiquitin protein ligase binding"/>
    <property type="evidence" value="ECO:0007669"/>
    <property type="project" value="TreeGrafter"/>
</dbReference>
<dbReference type="SMART" id="SM00504">
    <property type="entry name" value="Ubox"/>
    <property type="match status" value="1"/>
</dbReference>
<evidence type="ECO:0000313" key="3">
    <source>
        <dbReference type="EMBL" id="CAD7634474.1"/>
    </source>
</evidence>
<dbReference type="PANTHER" id="PTHR13492:SF2">
    <property type="entry name" value="RING FINGER PROTEIN 37"/>
    <property type="match status" value="1"/>
</dbReference>
<accession>A0A7R9L5K0</accession>
<dbReference type="PANTHER" id="PTHR13492">
    <property type="entry name" value="RING FINGER PROTEIN 37"/>
    <property type="match status" value="1"/>
</dbReference>
<dbReference type="InterPro" id="IPR003613">
    <property type="entry name" value="Ubox_domain"/>
</dbReference>
<dbReference type="Proteomes" id="UP000759131">
    <property type="component" value="Unassembled WGS sequence"/>
</dbReference>
<evidence type="ECO:0000313" key="4">
    <source>
        <dbReference type="Proteomes" id="UP000759131"/>
    </source>
</evidence>
<evidence type="ECO:0000259" key="2">
    <source>
        <dbReference type="PROSITE" id="PS51698"/>
    </source>
</evidence>
<feature type="region of interest" description="Disordered" evidence="1">
    <location>
        <begin position="148"/>
        <end position="180"/>
    </location>
</feature>